<protein>
    <submittedName>
        <fullName evidence="3">DUF4296 domain-containing protein</fullName>
    </submittedName>
</protein>
<keyword evidence="4" id="KW-1185">Reference proteome</keyword>
<dbReference type="Proteomes" id="UP000253319">
    <property type="component" value="Unassembled WGS sequence"/>
</dbReference>
<dbReference type="EMBL" id="QLST01000001">
    <property type="protein sequence ID" value="RBA29915.1"/>
    <property type="molecule type" value="Genomic_DNA"/>
</dbReference>
<dbReference type="OrthoDB" id="1525222at2"/>
<feature type="compositionally biased region" description="Basic and acidic residues" evidence="1">
    <location>
        <begin position="108"/>
        <end position="129"/>
    </location>
</feature>
<dbReference type="AlphaFoldDB" id="A0A365P5Q5"/>
<comment type="caution">
    <text evidence="3">The sequence shown here is derived from an EMBL/GenBank/DDBJ whole genome shotgun (WGS) entry which is preliminary data.</text>
</comment>
<name>A0A365P5Q5_9FLAO</name>
<evidence type="ECO:0000313" key="4">
    <source>
        <dbReference type="Proteomes" id="UP000253319"/>
    </source>
</evidence>
<proteinExistence type="predicted"/>
<evidence type="ECO:0000259" key="2">
    <source>
        <dbReference type="Pfam" id="PF14129"/>
    </source>
</evidence>
<accession>A0A365P5Q5</accession>
<dbReference type="InterPro" id="IPR025381">
    <property type="entry name" value="DUF4296"/>
</dbReference>
<feature type="region of interest" description="Disordered" evidence="1">
    <location>
        <begin position="108"/>
        <end position="137"/>
    </location>
</feature>
<reference evidence="3 4" key="1">
    <citation type="submission" date="2018-06" db="EMBL/GenBank/DDBJ databases">
        <title>Flavobacterium tibetense sp. nov., isolated from a wetland YonghuCo on Tibetan Plateau.</title>
        <authorList>
            <person name="Xing P."/>
            <person name="Phurbu D."/>
            <person name="Lu H."/>
        </authorList>
    </citation>
    <scope>NUCLEOTIDE SEQUENCE [LARGE SCALE GENOMIC DNA]</scope>
    <source>
        <strain evidence="3 4">YH5</strain>
    </source>
</reference>
<dbReference type="Pfam" id="PF14129">
    <property type="entry name" value="DUF4296"/>
    <property type="match status" value="1"/>
</dbReference>
<organism evidence="3 4">
    <name type="scientific">Flavobacterium tibetense</name>
    <dbReference type="NCBI Taxonomy" id="2233533"/>
    <lineage>
        <taxon>Bacteria</taxon>
        <taxon>Pseudomonadati</taxon>
        <taxon>Bacteroidota</taxon>
        <taxon>Flavobacteriia</taxon>
        <taxon>Flavobacteriales</taxon>
        <taxon>Flavobacteriaceae</taxon>
        <taxon>Flavobacterium</taxon>
    </lineage>
</organism>
<dbReference type="RefSeq" id="WP_113987797.1">
    <property type="nucleotide sequence ID" value="NZ_QLST01000001.1"/>
</dbReference>
<feature type="domain" description="DUF4296" evidence="2">
    <location>
        <begin position="24"/>
        <end position="105"/>
    </location>
</feature>
<sequence>MKKTIGLLVVLFFWACSNKPVPKPDQLLDEEVMENILFDLSILQATQSYMPNKLDEKGINPETFIYEKYKIDSTTYYQNKLYYASNTKKYKKIHKRVTDRVNELKMEADSLSGKEKIENQDKPKIKREILVNPPTQE</sequence>
<gene>
    <name evidence="3" type="ORF">DPN68_01435</name>
</gene>
<evidence type="ECO:0000256" key="1">
    <source>
        <dbReference type="SAM" id="MobiDB-lite"/>
    </source>
</evidence>
<evidence type="ECO:0000313" key="3">
    <source>
        <dbReference type="EMBL" id="RBA29915.1"/>
    </source>
</evidence>